<sequence length="51" mass="6171">METADEPTKKVECQNKDRFIKIEKENGKAMYHAKIMMDLYKFGVYEKKHKF</sequence>
<evidence type="ECO:0000313" key="1">
    <source>
        <dbReference type="EMBL" id="ACN52722.1"/>
    </source>
</evidence>
<protein>
    <submittedName>
        <fullName evidence="1">Uncharacterized protein</fullName>
    </submittedName>
</protein>
<dbReference type="Proteomes" id="UP000006163">
    <property type="component" value="Plasmid VS116_cp32-2-7"/>
</dbReference>
<accession>C0R8D1</accession>
<keyword evidence="1" id="KW-0614">Plasmid</keyword>
<keyword evidence="2" id="KW-1185">Reference proteome</keyword>
<reference evidence="1 2" key="1">
    <citation type="journal article" date="2012" name="J. Bacteriol.">
        <title>Whole-Genome Sequences of Borrelia bissettii, Borrelia valaisiana, and Borrelia spielmanii.</title>
        <authorList>
            <person name="Schutzer S.E."/>
            <person name="Fraser-Liggett C.M."/>
            <person name="Qiu W.G."/>
            <person name="Kraiczy P."/>
            <person name="Mongodin E.F."/>
            <person name="Dunn J.J."/>
            <person name="Luft B.J."/>
            <person name="Casjens S.R."/>
        </authorList>
    </citation>
    <scope>NUCLEOTIDE SEQUENCE [LARGE SCALE GENOMIC DNA]</scope>
    <source>
        <strain evidence="1 2">VS116</strain>
        <plasmid evidence="1">VS116_cp32-2-7</plasmid>
    </source>
</reference>
<dbReference type="AlphaFoldDB" id="C0R8D1"/>
<organism evidence="1 2">
    <name type="scientific">Borreliella valaisiana VS116</name>
    <dbReference type="NCBI Taxonomy" id="445987"/>
    <lineage>
        <taxon>Bacteria</taxon>
        <taxon>Pseudomonadati</taxon>
        <taxon>Spirochaetota</taxon>
        <taxon>Spirochaetia</taxon>
        <taxon>Spirochaetales</taxon>
        <taxon>Borreliaceae</taxon>
        <taxon>Borreliella</taxon>
    </lineage>
</organism>
<proteinExistence type="predicted"/>
<gene>
    <name evidence="1" type="ORF">BVAVS116_O0020</name>
</gene>
<evidence type="ECO:0000313" key="2">
    <source>
        <dbReference type="Proteomes" id="UP000006163"/>
    </source>
</evidence>
<geneLocation type="plasmid" evidence="1 2">
    <name>VS116_cp32-2-7</name>
</geneLocation>
<name>C0R8D1_BORVA</name>
<dbReference type="EMBL" id="CP001434">
    <property type="protein sequence ID" value="ACN52722.1"/>
    <property type="molecule type" value="Genomic_DNA"/>
</dbReference>
<dbReference type="HOGENOM" id="CLU_213691_0_0_12"/>